<dbReference type="SUPFAM" id="SSF56645">
    <property type="entry name" value="Acyl-CoA dehydrogenase NM domain-like"/>
    <property type="match status" value="1"/>
</dbReference>
<dbReference type="PIRSF" id="PIRSF016578">
    <property type="entry name" value="HsaA"/>
    <property type="match status" value="1"/>
</dbReference>
<dbReference type="Pfam" id="PF02771">
    <property type="entry name" value="Acyl-CoA_dh_N"/>
    <property type="match status" value="1"/>
</dbReference>
<evidence type="ECO:0000313" key="13">
    <source>
        <dbReference type="EMBL" id="RPJ92552.1"/>
    </source>
</evidence>
<dbReference type="InterPro" id="IPR009100">
    <property type="entry name" value="AcylCoA_DH/oxidase_NM_dom_sf"/>
</dbReference>
<feature type="domain" description="Acyl-CoA dehydrogenase/oxidase C-terminal" evidence="10">
    <location>
        <begin position="231"/>
        <end position="379"/>
    </location>
</feature>
<evidence type="ECO:0000259" key="10">
    <source>
        <dbReference type="Pfam" id="PF00441"/>
    </source>
</evidence>
<dbReference type="Proteomes" id="UP000285324">
    <property type="component" value="Unassembled WGS sequence"/>
</dbReference>
<dbReference type="AlphaFoldDB" id="A0A424WGZ7"/>
<feature type="domain" description="Acyl-CoA oxidase/dehydrogenase middle" evidence="11">
    <location>
        <begin position="126"/>
        <end position="218"/>
    </location>
</feature>
<evidence type="ECO:0000256" key="1">
    <source>
        <dbReference type="ARBA" id="ARBA00001974"/>
    </source>
</evidence>
<dbReference type="Gene3D" id="1.10.540.10">
    <property type="entry name" value="Acyl-CoA dehydrogenase/oxidase, N-terminal domain"/>
    <property type="match status" value="1"/>
</dbReference>
<accession>A0A424WGZ7</accession>
<gene>
    <name evidence="13" type="ORF">DY367_07050</name>
</gene>
<dbReference type="SUPFAM" id="SSF47203">
    <property type="entry name" value="Acyl-CoA dehydrogenase C-terminal domain-like"/>
    <property type="match status" value="1"/>
</dbReference>
<dbReference type="InterPro" id="IPR006091">
    <property type="entry name" value="Acyl-CoA_Oxase/DH_mid-dom"/>
</dbReference>
<evidence type="ECO:0000256" key="5">
    <source>
        <dbReference type="ARBA" id="ARBA00022827"/>
    </source>
</evidence>
<comment type="similarity">
    <text evidence="2">Belongs to the acyl-CoA dehydrogenase family.</text>
</comment>
<evidence type="ECO:0000259" key="11">
    <source>
        <dbReference type="Pfam" id="PF02770"/>
    </source>
</evidence>
<dbReference type="InterPro" id="IPR036250">
    <property type="entry name" value="AcylCo_DH-like_C"/>
</dbReference>
<feature type="domain" description="Acyl-CoA dehydrogenase/oxidase N-terminal" evidence="12">
    <location>
        <begin position="13"/>
        <end position="119"/>
    </location>
</feature>
<evidence type="ECO:0000256" key="8">
    <source>
        <dbReference type="ARBA" id="ARBA00068311"/>
    </source>
</evidence>
<reference evidence="13 14" key="1">
    <citation type="submission" date="2018-08" db="EMBL/GenBank/DDBJ databases">
        <title>Achromobacter xylosoxidans Genome sequencing and assembly.</title>
        <authorList>
            <person name="Wang R."/>
            <person name="Rensing C."/>
            <person name="Li Y."/>
        </authorList>
    </citation>
    <scope>NUCLEOTIDE SEQUENCE [LARGE SCALE GENOMIC DNA]</scope>
    <source>
        <strain evidence="13 14">GD003A</strain>
    </source>
</reference>
<evidence type="ECO:0000256" key="7">
    <source>
        <dbReference type="ARBA" id="ARBA00066461"/>
    </source>
</evidence>
<dbReference type="RefSeq" id="WP_059380059.1">
    <property type="nucleotide sequence ID" value="NZ_CP061008.1"/>
</dbReference>
<dbReference type="InterPro" id="IPR009075">
    <property type="entry name" value="AcylCo_DH/oxidase_C"/>
</dbReference>
<comment type="caution">
    <text evidence="13">The sequence shown here is derived from an EMBL/GenBank/DDBJ whole genome shotgun (WGS) entry which is preliminary data.</text>
</comment>
<name>A0A424WGZ7_ALCXX</name>
<dbReference type="InterPro" id="IPR046373">
    <property type="entry name" value="Acyl-CoA_Oxase/DH_mid-dom_sf"/>
</dbReference>
<evidence type="ECO:0000259" key="12">
    <source>
        <dbReference type="Pfam" id="PF02771"/>
    </source>
</evidence>
<keyword evidence="4" id="KW-0378">Hydrolase</keyword>
<evidence type="ECO:0000256" key="9">
    <source>
        <dbReference type="ARBA" id="ARBA00075603"/>
    </source>
</evidence>
<dbReference type="Pfam" id="PF02770">
    <property type="entry name" value="Acyl-CoA_dh_M"/>
    <property type="match status" value="1"/>
</dbReference>
<evidence type="ECO:0000256" key="2">
    <source>
        <dbReference type="ARBA" id="ARBA00009347"/>
    </source>
</evidence>
<dbReference type="EMBL" id="QVXO01000007">
    <property type="protein sequence ID" value="RPJ92552.1"/>
    <property type="molecule type" value="Genomic_DNA"/>
</dbReference>
<dbReference type="PROSITE" id="PS00072">
    <property type="entry name" value="ACYL_COA_DH_1"/>
    <property type="match status" value="1"/>
</dbReference>
<dbReference type="GO" id="GO:0003995">
    <property type="term" value="F:acyl-CoA dehydrogenase activity"/>
    <property type="evidence" value="ECO:0007669"/>
    <property type="project" value="InterPro"/>
</dbReference>
<evidence type="ECO:0000313" key="14">
    <source>
        <dbReference type="Proteomes" id="UP000285324"/>
    </source>
</evidence>
<dbReference type="InterPro" id="IPR013786">
    <property type="entry name" value="AcylCoA_DH/ox_N"/>
</dbReference>
<dbReference type="FunFam" id="1.20.140.10:FF:000004">
    <property type="entry name" value="Acyl-CoA dehydrogenase FadE25"/>
    <property type="match status" value="1"/>
</dbReference>
<comment type="cofactor">
    <cofactor evidence="1">
        <name>FAD</name>
        <dbReference type="ChEBI" id="CHEBI:57692"/>
    </cofactor>
</comment>
<keyword evidence="5" id="KW-0274">FAD</keyword>
<dbReference type="InterPro" id="IPR037069">
    <property type="entry name" value="AcylCoA_DH/ox_N_sf"/>
</dbReference>
<dbReference type="PANTHER" id="PTHR43884:SF12">
    <property type="entry name" value="ISOVALERYL-COA DEHYDROGENASE, MITOCHONDRIAL-RELATED"/>
    <property type="match status" value="1"/>
</dbReference>
<dbReference type="EC" id="3.13.1.4" evidence="7"/>
<organism evidence="13 14">
    <name type="scientific">Alcaligenes xylosoxydans xylosoxydans</name>
    <name type="common">Achromobacter xylosoxidans</name>
    <dbReference type="NCBI Taxonomy" id="85698"/>
    <lineage>
        <taxon>Bacteria</taxon>
        <taxon>Pseudomonadati</taxon>
        <taxon>Pseudomonadota</taxon>
        <taxon>Betaproteobacteria</taxon>
        <taxon>Burkholderiales</taxon>
        <taxon>Alcaligenaceae</taxon>
        <taxon>Achromobacter</taxon>
    </lineage>
</organism>
<dbReference type="Pfam" id="PF00441">
    <property type="entry name" value="Acyl-CoA_dh_1"/>
    <property type="match status" value="1"/>
</dbReference>
<dbReference type="Gene3D" id="2.40.110.10">
    <property type="entry name" value="Butyryl-CoA Dehydrogenase, subunit A, domain 2"/>
    <property type="match status" value="1"/>
</dbReference>
<dbReference type="Gene3D" id="1.20.140.10">
    <property type="entry name" value="Butyryl-CoA Dehydrogenase, subunit A, domain 3"/>
    <property type="match status" value="1"/>
</dbReference>
<dbReference type="GO" id="GO:0016787">
    <property type="term" value="F:hydrolase activity"/>
    <property type="evidence" value="ECO:0007669"/>
    <property type="project" value="UniProtKB-KW"/>
</dbReference>
<evidence type="ECO:0000256" key="4">
    <source>
        <dbReference type="ARBA" id="ARBA00022801"/>
    </source>
</evidence>
<comment type="catalytic activity">
    <reaction evidence="6">
        <text>3-sulfinopropanoyl-CoA + H2O = propanoyl-CoA + sulfite + H(+)</text>
        <dbReference type="Rhea" id="RHEA:41624"/>
        <dbReference type="ChEBI" id="CHEBI:15377"/>
        <dbReference type="ChEBI" id="CHEBI:15378"/>
        <dbReference type="ChEBI" id="CHEBI:17359"/>
        <dbReference type="ChEBI" id="CHEBI:57392"/>
        <dbReference type="ChEBI" id="CHEBI:78349"/>
        <dbReference type="EC" id="3.13.1.4"/>
    </reaction>
    <physiologicalReaction direction="left-to-right" evidence="6">
        <dbReference type="Rhea" id="RHEA:41625"/>
    </physiologicalReaction>
</comment>
<evidence type="ECO:0000256" key="6">
    <source>
        <dbReference type="ARBA" id="ARBA00052938"/>
    </source>
</evidence>
<sequence length="393" mass="41065">MSVIWNPSLDPQASAWRDKAADLTAQAFAPAAAAIDREQRYPVEHLAPLRESGISGLFIPAEYGGAGASLTSLVAVVEAVAQGCASTAAILAALSLGAFPVILGGSAEQKMVLLGGLARDGHAVNFALSERGAGSDAAALLTTAVPEGDGWRIRGEKCWLGNGGHSRHFIVFARTGEPGARNNISAFVVDRDASGVVVDHYEDKMGIRGTTTTNLKLDTWVGAESVVGTLGEGLKLALATLSIGRVVVAAQANGIALCSYAEARDFAVGRQTFGRSIIDHQGVGFKLADAATALSSSRMMTYEAARAYDAGQDIGTLGAMAKLLASETSHSVVDDAMQILAGRGYVKPSAVERCYRDQRITEIYEGTSEIQRVVLARAIKKSAGAAAQRREFA</sequence>
<protein>
    <recommendedName>
        <fullName evidence="8">3-sulfinopropanoyl-CoA desulfinase</fullName>
        <ecNumber evidence="7">3.13.1.4</ecNumber>
    </recommendedName>
    <alternativeName>
        <fullName evidence="9">3-sulfinopropionyl coenzyme A desulfinase</fullName>
    </alternativeName>
</protein>
<keyword evidence="3" id="KW-0285">Flavoprotein</keyword>
<dbReference type="InterPro" id="IPR006089">
    <property type="entry name" value="Acyl-CoA_DH_CS"/>
</dbReference>
<evidence type="ECO:0000256" key="3">
    <source>
        <dbReference type="ARBA" id="ARBA00022630"/>
    </source>
</evidence>
<dbReference type="GO" id="GO:0050660">
    <property type="term" value="F:flavin adenine dinucleotide binding"/>
    <property type="evidence" value="ECO:0007669"/>
    <property type="project" value="InterPro"/>
</dbReference>
<proteinExistence type="inferred from homology"/>
<dbReference type="OrthoDB" id="8876745at2"/>
<dbReference type="PANTHER" id="PTHR43884">
    <property type="entry name" value="ACYL-COA DEHYDROGENASE"/>
    <property type="match status" value="1"/>
</dbReference>